<feature type="compositionally biased region" description="Basic residues" evidence="9">
    <location>
        <begin position="1"/>
        <end position="12"/>
    </location>
</feature>
<dbReference type="PROSITE" id="PS50805">
    <property type="entry name" value="KRAB"/>
    <property type="match status" value="1"/>
</dbReference>
<feature type="domain" description="C2H2-type" evidence="10">
    <location>
        <begin position="429"/>
        <end position="456"/>
    </location>
</feature>
<evidence type="ECO:0000256" key="2">
    <source>
        <dbReference type="ARBA" id="ARBA00022723"/>
    </source>
</evidence>
<proteinExistence type="predicted"/>
<organism evidence="12 13">
    <name type="scientific">Acinonyx jubatus</name>
    <name type="common">Cheetah</name>
    <dbReference type="NCBI Taxonomy" id="32536"/>
    <lineage>
        <taxon>Eukaryota</taxon>
        <taxon>Metazoa</taxon>
        <taxon>Chordata</taxon>
        <taxon>Craniata</taxon>
        <taxon>Vertebrata</taxon>
        <taxon>Euteleostomi</taxon>
        <taxon>Mammalia</taxon>
        <taxon>Eutheria</taxon>
        <taxon>Laurasiatheria</taxon>
        <taxon>Carnivora</taxon>
        <taxon>Feliformia</taxon>
        <taxon>Felidae</taxon>
        <taxon>Felinae</taxon>
        <taxon>Acinonyx</taxon>
    </lineage>
</organism>
<evidence type="ECO:0000256" key="5">
    <source>
        <dbReference type="ARBA" id="ARBA00022833"/>
    </source>
</evidence>
<dbReference type="CDD" id="cd07765">
    <property type="entry name" value="KRAB_A-box"/>
    <property type="match status" value="1"/>
</dbReference>
<dbReference type="RefSeq" id="XP_026893275.2">
    <property type="nucleotide sequence ID" value="XM_027037474.2"/>
</dbReference>
<feature type="domain" description="C2H2-type" evidence="10">
    <location>
        <begin position="401"/>
        <end position="428"/>
    </location>
</feature>
<evidence type="ECO:0000256" key="9">
    <source>
        <dbReference type="SAM" id="MobiDB-lite"/>
    </source>
</evidence>
<evidence type="ECO:0000256" key="6">
    <source>
        <dbReference type="ARBA" id="ARBA00023125"/>
    </source>
</evidence>
<keyword evidence="12" id="KW-1185">Reference proteome</keyword>
<feature type="domain" description="C2H2-type" evidence="10">
    <location>
        <begin position="289"/>
        <end position="316"/>
    </location>
</feature>
<feature type="region of interest" description="Disordered" evidence="9">
    <location>
        <begin position="230"/>
        <end position="250"/>
    </location>
</feature>
<dbReference type="InterPro" id="IPR050589">
    <property type="entry name" value="Ikaros_C2H2-ZF"/>
</dbReference>
<feature type="domain" description="C2H2-type" evidence="10">
    <location>
        <begin position="457"/>
        <end position="484"/>
    </location>
</feature>
<feature type="domain" description="C2H2-type" evidence="10">
    <location>
        <begin position="317"/>
        <end position="344"/>
    </location>
</feature>
<dbReference type="InterPro" id="IPR036051">
    <property type="entry name" value="KRAB_dom_sf"/>
</dbReference>
<feature type="region of interest" description="Disordered" evidence="9">
    <location>
        <begin position="1"/>
        <end position="55"/>
    </location>
</feature>
<evidence type="ECO:0000256" key="3">
    <source>
        <dbReference type="ARBA" id="ARBA00022737"/>
    </source>
</evidence>
<dbReference type="PROSITE" id="PS00028">
    <property type="entry name" value="ZINC_FINGER_C2H2_1"/>
    <property type="match status" value="8"/>
</dbReference>
<accession>A0A6J1XLE6</accession>
<feature type="compositionally biased region" description="Basic and acidic residues" evidence="9">
    <location>
        <begin position="230"/>
        <end position="243"/>
    </location>
</feature>
<sequence length="551" mass="63316">MGPRKRKGRRCPRRADWRPRLAGLPRAASRRGRDRDRRPGCPPRPQSPRRDPAEVSVAEEMLMRPTQDSVTFEDVAMYFSWEEWGLLDEAQRWLFHNVMLENFALVTSLGCWHGAGDGEAPSEQSAFVGASQVRTHQASPDPQKAHPCEICGLVLKDILGVALHQRTHPQLRPGTCGRRTSFIANLHQHGKQHSVEKPLKRASLVKSCRFHVPGESFTCGEVDKDFLTGSGEHQHQASRDGQKAHSSTMCGEAVHSGKSHHNWCEGKKAFSHKYSLAQHQSVHAQEKPYKCSECGKSFTRRFNLLQHQKVHTGEMPYKCNECGKFFTNIFGFIQHQRTHTGEKPYKCSRCGKFFGQKSTLTVHERIHTGEKPYGCSECGKFFRHSSSLIKHQRVHTGVRPYKCGECGKCFTDNSCLIKHRRIHTGERPYECKECGKLFSQSFGLTQHQRVHTRERRYECRICGKSLTRKSYLIQHNRVHARDRAPECRDHGEFFSDTWFAQHQKINIRERPHEYDKCAKGFSRRPNLIHHHTGSLYMQQMWESLQSAACSD</sequence>
<evidence type="ECO:0000259" key="11">
    <source>
        <dbReference type="PROSITE" id="PS50805"/>
    </source>
</evidence>
<dbReference type="SUPFAM" id="SSF109640">
    <property type="entry name" value="KRAB domain (Kruppel-associated box)"/>
    <property type="match status" value="1"/>
</dbReference>
<dbReference type="Gene3D" id="3.30.160.60">
    <property type="entry name" value="Classic Zinc Finger"/>
    <property type="match status" value="9"/>
</dbReference>
<evidence type="ECO:0000256" key="7">
    <source>
        <dbReference type="ARBA" id="ARBA00023242"/>
    </source>
</evidence>
<dbReference type="GO" id="GO:0006355">
    <property type="term" value="P:regulation of DNA-templated transcription"/>
    <property type="evidence" value="ECO:0007669"/>
    <property type="project" value="InterPro"/>
</dbReference>
<feature type="domain" description="C2H2-type" evidence="10">
    <location>
        <begin position="146"/>
        <end position="173"/>
    </location>
</feature>
<evidence type="ECO:0000313" key="12">
    <source>
        <dbReference type="Proteomes" id="UP001652583"/>
    </source>
</evidence>
<evidence type="ECO:0000256" key="8">
    <source>
        <dbReference type="PROSITE-ProRule" id="PRU00042"/>
    </source>
</evidence>
<name>A0A6J1XLE6_ACIJB</name>
<dbReference type="Pfam" id="PF01352">
    <property type="entry name" value="KRAB"/>
    <property type="match status" value="1"/>
</dbReference>
<dbReference type="InterPro" id="IPR036236">
    <property type="entry name" value="Znf_C2H2_sf"/>
</dbReference>
<evidence type="ECO:0000259" key="10">
    <source>
        <dbReference type="PROSITE" id="PS50157"/>
    </source>
</evidence>
<protein>
    <submittedName>
        <fullName evidence="13">Zinc finger protein interacting with ribonucleoprotein K-like isoform X1</fullName>
    </submittedName>
</protein>
<dbReference type="GeneID" id="106985317"/>
<evidence type="ECO:0000256" key="4">
    <source>
        <dbReference type="ARBA" id="ARBA00022771"/>
    </source>
</evidence>
<feature type="domain" description="C2H2-type" evidence="10">
    <location>
        <begin position="373"/>
        <end position="400"/>
    </location>
</feature>
<dbReference type="PROSITE" id="PS50157">
    <property type="entry name" value="ZINC_FINGER_C2H2_2"/>
    <property type="match status" value="8"/>
</dbReference>
<gene>
    <name evidence="13" type="primary">LOC106985317</name>
</gene>
<reference evidence="13" key="1">
    <citation type="submission" date="2025-08" db="UniProtKB">
        <authorList>
            <consortium name="RefSeq"/>
        </authorList>
    </citation>
    <scope>IDENTIFICATION</scope>
    <source>
        <tissue evidence="13">Blood</tissue>
    </source>
</reference>
<dbReference type="PANTHER" id="PTHR24404">
    <property type="entry name" value="ZINC FINGER PROTEIN"/>
    <property type="match status" value="1"/>
</dbReference>
<dbReference type="SMART" id="SM00349">
    <property type="entry name" value="KRAB"/>
    <property type="match status" value="1"/>
</dbReference>
<dbReference type="SUPFAM" id="SSF57667">
    <property type="entry name" value="beta-beta-alpha zinc fingers"/>
    <property type="match status" value="6"/>
</dbReference>
<dbReference type="InterPro" id="IPR001909">
    <property type="entry name" value="KRAB"/>
</dbReference>
<keyword evidence="3" id="KW-0677">Repeat</keyword>
<dbReference type="InterPro" id="IPR013087">
    <property type="entry name" value="Znf_C2H2_type"/>
</dbReference>
<keyword evidence="7" id="KW-0539">Nucleus</keyword>
<dbReference type="GO" id="GO:0005634">
    <property type="term" value="C:nucleus"/>
    <property type="evidence" value="ECO:0007669"/>
    <property type="project" value="UniProtKB-SubCell"/>
</dbReference>
<dbReference type="Pfam" id="PF00096">
    <property type="entry name" value="zf-C2H2"/>
    <property type="match status" value="7"/>
</dbReference>
<dbReference type="PANTHER" id="PTHR24404:SF114">
    <property type="entry name" value="KLUMPFUSS, ISOFORM B-RELATED"/>
    <property type="match status" value="1"/>
</dbReference>
<feature type="domain" description="C2H2-type" evidence="10">
    <location>
        <begin position="345"/>
        <end position="372"/>
    </location>
</feature>
<dbReference type="GO" id="GO:0008270">
    <property type="term" value="F:zinc ion binding"/>
    <property type="evidence" value="ECO:0007669"/>
    <property type="project" value="UniProtKB-KW"/>
</dbReference>
<dbReference type="KEGG" id="aju:106985317"/>
<comment type="subcellular location">
    <subcellularLocation>
        <location evidence="1">Nucleus</location>
    </subcellularLocation>
</comment>
<keyword evidence="6" id="KW-0238">DNA-binding</keyword>
<dbReference type="Gene3D" id="6.10.140.140">
    <property type="match status" value="1"/>
</dbReference>
<evidence type="ECO:0000313" key="13">
    <source>
        <dbReference type="RefSeq" id="XP_026893275.2"/>
    </source>
</evidence>
<keyword evidence="2" id="KW-0479">Metal-binding</keyword>
<keyword evidence="4 8" id="KW-0863">Zinc-finger</keyword>
<dbReference type="AlphaFoldDB" id="A0A6J1XLE6"/>
<dbReference type="SMART" id="SM00355">
    <property type="entry name" value="ZnF_C2H2"/>
    <property type="match status" value="9"/>
</dbReference>
<evidence type="ECO:0000256" key="1">
    <source>
        <dbReference type="ARBA" id="ARBA00004123"/>
    </source>
</evidence>
<keyword evidence="5" id="KW-0862">Zinc</keyword>
<dbReference type="Proteomes" id="UP001652583">
    <property type="component" value="Chromosome E2"/>
</dbReference>
<feature type="domain" description="KRAB" evidence="11">
    <location>
        <begin position="70"/>
        <end position="141"/>
    </location>
</feature>